<reference evidence="2" key="1">
    <citation type="submission" date="2017-02" db="EMBL/GenBank/DDBJ databases">
        <authorList>
            <person name="Varghese N."/>
            <person name="Submissions S."/>
        </authorList>
    </citation>
    <scope>NUCLEOTIDE SEQUENCE [LARGE SCALE GENOMIC DNA]</scope>
    <source>
        <strain evidence="2">R11H</strain>
    </source>
</reference>
<organism evidence="1 2">
    <name type="scientific">Sphingopyxis flava</name>
    <dbReference type="NCBI Taxonomy" id="1507287"/>
    <lineage>
        <taxon>Bacteria</taxon>
        <taxon>Pseudomonadati</taxon>
        <taxon>Pseudomonadota</taxon>
        <taxon>Alphaproteobacteria</taxon>
        <taxon>Sphingomonadales</taxon>
        <taxon>Sphingomonadaceae</taxon>
        <taxon>Sphingopyxis</taxon>
    </lineage>
</organism>
<keyword evidence="2" id="KW-1185">Reference proteome</keyword>
<dbReference type="EMBL" id="FUYP01000040">
    <property type="protein sequence ID" value="SKB97407.1"/>
    <property type="molecule type" value="Genomic_DNA"/>
</dbReference>
<name>A0A1T5FMS9_9SPHN</name>
<evidence type="ECO:0000313" key="1">
    <source>
        <dbReference type="EMBL" id="SKB97407.1"/>
    </source>
</evidence>
<dbReference type="RefSeq" id="WP_079640039.1">
    <property type="nucleotide sequence ID" value="NZ_FUYP01000040.1"/>
</dbReference>
<proteinExistence type="predicted"/>
<evidence type="ECO:0000313" key="2">
    <source>
        <dbReference type="Proteomes" id="UP000190044"/>
    </source>
</evidence>
<dbReference type="AlphaFoldDB" id="A0A1T5FMS9"/>
<dbReference type="OrthoDB" id="7411138at2"/>
<accession>A0A1T5FMS9</accession>
<sequence>MAATSTSEHYREQAERCEADAAASDLMEVRDRNLRSAAAWHAMASRQQKSEAARAEKDRIAEALRAQCLA</sequence>
<dbReference type="Proteomes" id="UP000190044">
    <property type="component" value="Unassembled WGS sequence"/>
</dbReference>
<gene>
    <name evidence="1" type="ORF">SAMN06295937_10401</name>
</gene>
<protein>
    <submittedName>
        <fullName evidence="1">Uncharacterized protein</fullName>
    </submittedName>
</protein>